<dbReference type="AlphaFoldDB" id="A0A068NPK8"/>
<evidence type="ECO:0000313" key="1">
    <source>
        <dbReference type="EMBL" id="AIE85312.1"/>
    </source>
</evidence>
<dbReference type="EMBL" id="CP007139">
    <property type="protein sequence ID" value="AIE85312.1"/>
    <property type="molecule type" value="Genomic_DNA"/>
</dbReference>
<name>A0A068NPK8_FIMGI</name>
<sequence>MAKSVRAVPTMLFERPLTQRHNEKFSRAGQKVRPYQISQAV</sequence>
<reference evidence="1 2" key="1">
    <citation type="journal article" date="2014" name="PLoS ONE">
        <title>The first complete genome sequence of the class fimbriimonadia in the phylum armatimonadetes.</title>
        <authorList>
            <person name="Hu Z.Y."/>
            <person name="Wang Y.Z."/>
            <person name="Im W.T."/>
            <person name="Wang S.Y."/>
            <person name="Zhao G.P."/>
            <person name="Zheng H.J."/>
            <person name="Quan Z.X."/>
        </authorList>
    </citation>
    <scope>NUCLEOTIDE SEQUENCE [LARGE SCALE GENOMIC DNA]</scope>
    <source>
        <strain evidence="1">Gsoil 348</strain>
    </source>
</reference>
<evidence type="ECO:0000313" key="2">
    <source>
        <dbReference type="Proteomes" id="UP000027982"/>
    </source>
</evidence>
<proteinExistence type="predicted"/>
<dbReference type="Proteomes" id="UP000027982">
    <property type="component" value="Chromosome"/>
</dbReference>
<keyword evidence="2" id="KW-1185">Reference proteome</keyword>
<dbReference type="KEGG" id="fgi:OP10G_1944"/>
<dbReference type="HOGENOM" id="CLU_3270380_0_0_0"/>
<organism evidence="1 2">
    <name type="scientific">Fimbriimonas ginsengisoli Gsoil 348</name>
    <dbReference type="NCBI Taxonomy" id="661478"/>
    <lineage>
        <taxon>Bacteria</taxon>
        <taxon>Bacillati</taxon>
        <taxon>Armatimonadota</taxon>
        <taxon>Fimbriimonadia</taxon>
        <taxon>Fimbriimonadales</taxon>
        <taxon>Fimbriimonadaceae</taxon>
        <taxon>Fimbriimonas</taxon>
    </lineage>
</organism>
<gene>
    <name evidence="1" type="ORF">OP10G_1944</name>
</gene>
<accession>A0A068NPK8</accession>
<protein>
    <submittedName>
        <fullName evidence="1">Uncharacterized protein</fullName>
    </submittedName>
</protein>